<evidence type="ECO:0000313" key="1">
    <source>
        <dbReference type="EMBL" id="DAD82210.1"/>
    </source>
</evidence>
<organism evidence="1">
    <name type="scientific">Siphoviridae sp. ctwQg18</name>
    <dbReference type="NCBI Taxonomy" id="2826516"/>
    <lineage>
        <taxon>Viruses</taxon>
        <taxon>Duplodnaviria</taxon>
        <taxon>Heunggongvirae</taxon>
        <taxon>Uroviricota</taxon>
        <taxon>Caudoviricetes</taxon>
    </lineage>
</organism>
<name>A0A8S5MIZ5_9CAUD</name>
<protein>
    <submittedName>
        <fullName evidence="1">Uncharacterized protein</fullName>
    </submittedName>
</protein>
<reference evidence="1" key="1">
    <citation type="journal article" date="2021" name="Proc. Natl. Acad. Sci. U.S.A.">
        <title>A Catalog of Tens of Thousands of Viruses from Human Metagenomes Reveals Hidden Associations with Chronic Diseases.</title>
        <authorList>
            <person name="Tisza M.J."/>
            <person name="Buck C.B."/>
        </authorList>
    </citation>
    <scope>NUCLEOTIDE SEQUENCE</scope>
    <source>
        <strain evidence="1">CtwQg18</strain>
    </source>
</reference>
<sequence>MRDFPKRLATAEDIRNCKSLVDDGAFAAKDLLEAIEDLENMNYLHCPILAVGEDKKTVTINYCAEAKAGTKAIVGNKTVNITNVTHEEGEPDEHTGDTQLETTIISTSAMVSTEATEIAVTAPYTIYDSLGMTAEELNQIKEELANE</sequence>
<proteinExistence type="predicted"/>
<accession>A0A8S5MIZ5</accession>
<dbReference type="EMBL" id="BK014913">
    <property type="protein sequence ID" value="DAD82175.1"/>
    <property type="molecule type" value="Genomic_DNA"/>
</dbReference>
<dbReference type="EMBL" id="BK014913">
    <property type="protein sequence ID" value="DAD82210.1"/>
    <property type="molecule type" value="Genomic_DNA"/>
</dbReference>